<dbReference type="EMBL" id="AAXA02000015">
    <property type="protein sequence ID" value="EDR45696.1"/>
    <property type="molecule type" value="Genomic_DNA"/>
</dbReference>
<sequence length="55" mass="6267">MTGNLTIKFATDKTKKQPFKHNKPHLKQNLLTCSVKNIEYSQTYGTAVPLNKVTF</sequence>
<evidence type="ECO:0000313" key="1">
    <source>
        <dbReference type="EMBL" id="EDR45696.1"/>
    </source>
</evidence>
<accession>B0G7P2</accession>
<organism evidence="1 2">
    <name type="scientific">Dorea formicigenerans ATCC 27755</name>
    <dbReference type="NCBI Taxonomy" id="411461"/>
    <lineage>
        <taxon>Bacteria</taxon>
        <taxon>Bacillati</taxon>
        <taxon>Bacillota</taxon>
        <taxon>Clostridia</taxon>
        <taxon>Lachnospirales</taxon>
        <taxon>Lachnospiraceae</taxon>
        <taxon>Dorea</taxon>
    </lineage>
</organism>
<dbReference type="PaxDb" id="411461-DORFOR_02297"/>
<reference evidence="1 2" key="1">
    <citation type="submission" date="2007-10" db="EMBL/GenBank/DDBJ databases">
        <title>Draft genome sequence of Dorea formicigenerans(ATCC 27755).</title>
        <authorList>
            <person name="Sudarsanam P."/>
            <person name="Ley R."/>
            <person name="Guruge J."/>
            <person name="Turnbaugh P.J."/>
            <person name="Mahowald M."/>
            <person name="Liep D."/>
            <person name="Gordon J."/>
        </authorList>
    </citation>
    <scope>NUCLEOTIDE SEQUENCE [LARGE SCALE GENOMIC DNA]</scope>
    <source>
        <strain evidence="1 2">ATCC 27755</strain>
    </source>
</reference>
<reference evidence="1 2" key="2">
    <citation type="submission" date="2007-10" db="EMBL/GenBank/DDBJ databases">
        <authorList>
            <person name="Fulton L."/>
            <person name="Clifton S."/>
            <person name="Fulton B."/>
            <person name="Xu J."/>
            <person name="Minx P."/>
            <person name="Pepin K.H."/>
            <person name="Johnson M."/>
            <person name="Thiruvilangam P."/>
            <person name="Bhonagiri V."/>
            <person name="Nash W.E."/>
            <person name="Wang C."/>
            <person name="Mardis E.R."/>
            <person name="Wilson R.K."/>
        </authorList>
    </citation>
    <scope>NUCLEOTIDE SEQUENCE [LARGE SCALE GENOMIC DNA]</scope>
    <source>
        <strain evidence="1 2">ATCC 27755</strain>
    </source>
</reference>
<name>B0G7P2_9FIRM</name>
<protein>
    <submittedName>
        <fullName evidence="1">Uncharacterized protein</fullName>
    </submittedName>
</protein>
<dbReference type="AlphaFoldDB" id="B0G7P2"/>
<dbReference type="Proteomes" id="UP000005359">
    <property type="component" value="Unassembled WGS sequence"/>
</dbReference>
<proteinExistence type="predicted"/>
<dbReference type="STRING" id="411461.DORFOR_02297"/>
<gene>
    <name evidence="1" type="ORF">DORFOR_02297</name>
</gene>
<comment type="caution">
    <text evidence="1">The sequence shown here is derived from an EMBL/GenBank/DDBJ whole genome shotgun (WGS) entry which is preliminary data.</text>
</comment>
<evidence type="ECO:0000313" key="2">
    <source>
        <dbReference type="Proteomes" id="UP000005359"/>
    </source>
</evidence>